<dbReference type="NCBIfam" id="TIGR00654">
    <property type="entry name" value="PhzF_family"/>
    <property type="match status" value="1"/>
</dbReference>
<protein>
    <submittedName>
        <fullName evidence="4">PhzF family phenazine biosynthesis protein</fullName>
    </submittedName>
</protein>
<dbReference type="SUPFAM" id="SSF54506">
    <property type="entry name" value="Diaminopimelate epimerase-like"/>
    <property type="match status" value="1"/>
</dbReference>
<dbReference type="GO" id="GO:0005737">
    <property type="term" value="C:cytoplasm"/>
    <property type="evidence" value="ECO:0007669"/>
    <property type="project" value="TreeGrafter"/>
</dbReference>
<dbReference type="Proteomes" id="UP000292452">
    <property type="component" value="Unassembled WGS sequence"/>
</dbReference>
<keyword evidence="5" id="KW-1185">Reference proteome</keyword>
<dbReference type="PANTHER" id="PTHR13774:SF17">
    <property type="entry name" value="PHENAZINE BIOSYNTHESIS-LIKE DOMAIN-CONTAINING PROTEIN"/>
    <property type="match status" value="1"/>
</dbReference>
<dbReference type="RefSeq" id="WP_131125860.1">
    <property type="nucleotide sequence ID" value="NZ_SIXH01000477.1"/>
</dbReference>
<comment type="similarity">
    <text evidence="1">Belongs to the PhzF family.</text>
</comment>
<evidence type="ECO:0000256" key="2">
    <source>
        <dbReference type="ARBA" id="ARBA00023235"/>
    </source>
</evidence>
<gene>
    <name evidence="4" type="ORF">EYS09_32375</name>
</gene>
<dbReference type="InterPro" id="IPR003719">
    <property type="entry name" value="Phenazine_PhzF-like"/>
</dbReference>
<dbReference type="GO" id="GO:0016853">
    <property type="term" value="F:isomerase activity"/>
    <property type="evidence" value="ECO:0007669"/>
    <property type="project" value="UniProtKB-KW"/>
</dbReference>
<evidence type="ECO:0000256" key="3">
    <source>
        <dbReference type="PIRSR" id="PIRSR016184-1"/>
    </source>
</evidence>
<evidence type="ECO:0000313" key="4">
    <source>
        <dbReference type="EMBL" id="TBO55596.1"/>
    </source>
</evidence>
<accession>A0A4Q9HLI2</accession>
<dbReference type="AlphaFoldDB" id="A0A4Q9HLI2"/>
<comment type="caution">
    <text evidence="4">The sequence shown here is derived from an EMBL/GenBank/DDBJ whole genome shotgun (WGS) entry which is preliminary data.</text>
</comment>
<evidence type="ECO:0000256" key="1">
    <source>
        <dbReference type="ARBA" id="ARBA00008270"/>
    </source>
</evidence>
<dbReference type="Gene3D" id="3.10.310.10">
    <property type="entry name" value="Diaminopimelate Epimerase, Chain A, domain 1"/>
    <property type="match status" value="2"/>
</dbReference>
<organism evidence="4 5">
    <name type="scientific">Streptomyces kasugaensis</name>
    <dbReference type="NCBI Taxonomy" id="1946"/>
    <lineage>
        <taxon>Bacteria</taxon>
        <taxon>Bacillati</taxon>
        <taxon>Actinomycetota</taxon>
        <taxon>Actinomycetes</taxon>
        <taxon>Kitasatosporales</taxon>
        <taxon>Streptomycetaceae</taxon>
        <taxon>Streptomyces</taxon>
    </lineage>
</organism>
<dbReference type="Pfam" id="PF02567">
    <property type="entry name" value="PhzC-PhzF"/>
    <property type="match status" value="1"/>
</dbReference>
<feature type="active site" evidence="3">
    <location>
        <position position="46"/>
    </location>
</feature>
<evidence type="ECO:0000313" key="5">
    <source>
        <dbReference type="Proteomes" id="UP000292452"/>
    </source>
</evidence>
<name>A0A4Q9HLI2_STRKA</name>
<proteinExistence type="inferred from homology"/>
<reference evidence="4 5" key="1">
    <citation type="submission" date="2019-02" db="EMBL/GenBank/DDBJ databases">
        <title>Draft Genome Sequence of Streptomyces sp. AM-2504, identified by 16S rRNA comparative analysis as a Streptomyces Kasugaensis strain.</title>
        <authorList>
            <person name="Napolioni V."/>
            <person name="Giuliodori A.M."/>
            <person name="Spurio R."/>
            <person name="Fabbretti A."/>
        </authorList>
    </citation>
    <scope>NUCLEOTIDE SEQUENCE [LARGE SCALE GENOMIC DNA]</scope>
    <source>
        <strain evidence="4 5">AM-2504</strain>
    </source>
</reference>
<keyword evidence="2" id="KW-0413">Isomerase</keyword>
<dbReference type="EMBL" id="SIXH01000477">
    <property type="protein sequence ID" value="TBO55596.1"/>
    <property type="molecule type" value="Genomic_DNA"/>
</dbReference>
<dbReference type="PIRSF" id="PIRSF016184">
    <property type="entry name" value="PhzC_PhzF"/>
    <property type="match status" value="1"/>
</dbReference>
<sequence length="273" mass="28500">MRIRIVDAFSERPFAGNPAGVVLLDSGTFPDDVWLQQVATEVNLSETAFAHPLPEGGDADWALRWLTPAAEVNMCGHATLATAHVLHSTGTATGTVRFSTRSGVLTTTADDRGSITMDFPTAPLTPVEVPRVVAEALGTDILSAHDTGPSVGDLLVELADERSVRSLSPDFRALAGHGGRGVIATARAENPDGGYDFASRGFFPSVGIEEDPVTGSAHTALAPFWSARLGRTALVGFQGGARTGLVRTELRGDRTLLTGTAVTVIDGELLATG</sequence>
<dbReference type="PANTHER" id="PTHR13774">
    <property type="entry name" value="PHENAZINE BIOSYNTHESIS PROTEIN"/>
    <property type="match status" value="1"/>
</dbReference>